<protein>
    <submittedName>
        <fullName evidence="1">Uncharacterized protein</fullName>
    </submittedName>
</protein>
<dbReference type="HOGENOM" id="CLU_2715821_0_0_7"/>
<reference evidence="1 2" key="1">
    <citation type="journal article" date="2013" name="PLoS ONE">
        <title>The first genomic and proteomic characterization of a deep-sea sulfate reducer: insights into the piezophilic lifestyle of Desulfovibrio piezophilus.</title>
        <authorList>
            <person name="Pradel N."/>
            <person name="Ji B."/>
            <person name="Gimenez G."/>
            <person name="Talla E."/>
            <person name="Lenoble P."/>
            <person name="Garel M."/>
            <person name="Tamburini C."/>
            <person name="Fourquet P."/>
            <person name="Lebrun R."/>
            <person name="Bertin P."/>
            <person name="Denis Y."/>
            <person name="Pophillat M."/>
            <person name="Barbe V."/>
            <person name="Ollivier B."/>
            <person name="Dolla A."/>
        </authorList>
    </citation>
    <scope>NUCLEOTIDE SEQUENCE [LARGE SCALE GENOMIC DNA]</scope>
    <source>
        <strain evidence="2">DSM 10523 / SB164P1</strain>
    </source>
</reference>
<organism evidence="1 2">
    <name type="scientific">Pseudodesulfovibrio piezophilus (strain DSM 21447 / JCM 15486 / C1TLV30)</name>
    <name type="common">Desulfovibrio piezophilus</name>
    <dbReference type="NCBI Taxonomy" id="1322246"/>
    <lineage>
        <taxon>Bacteria</taxon>
        <taxon>Pseudomonadati</taxon>
        <taxon>Thermodesulfobacteriota</taxon>
        <taxon>Desulfovibrionia</taxon>
        <taxon>Desulfovibrionales</taxon>
        <taxon>Desulfovibrionaceae</taxon>
    </lineage>
</organism>
<keyword evidence="2" id="KW-1185">Reference proteome</keyword>
<evidence type="ECO:0000313" key="2">
    <source>
        <dbReference type="Proteomes" id="UP000011724"/>
    </source>
</evidence>
<dbReference type="KEGG" id="dpi:BN4_11062"/>
<dbReference type="EMBL" id="FO203427">
    <property type="protein sequence ID" value="CCH48299.1"/>
    <property type="molecule type" value="Genomic_DNA"/>
</dbReference>
<sequence length="72" mass="7756">MRDSIPYASGFSPGSAIIQAVFDKKSPPAWGDMLVCLVIGDEKLSIPEADDIWKADILSLTSVNDDMAICLI</sequence>
<gene>
    <name evidence="1" type="ordered locus">BN4_11062</name>
</gene>
<accession>M1WPE2</accession>
<proteinExistence type="predicted"/>
<evidence type="ECO:0000313" key="1">
    <source>
        <dbReference type="EMBL" id="CCH48299.1"/>
    </source>
</evidence>
<name>M1WPE2_PSEP2</name>
<dbReference type="Proteomes" id="UP000011724">
    <property type="component" value="Chromosome"/>
</dbReference>
<reference evidence="2" key="2">
    <citation type="journal article" date="2013" name="Stand. Genomic Sci.">
        <title>Complete genome sequence of Desulfocapsa sulfexigens, a marine deltaproteobacterium specialized in disproportionating inorganic sulfur compounds.</title>
        <authorList>
            <person name="Finster K.W."/>
            <person name="Kjeldsen K.U."/>
            <person name="Kube M."/>
            <person name="Reinhardt R."/>
            <person name="Mussmann M."/>
            <person name="Amann R."/>
            <person name="Schreiber L."/>
        </authorList>
    </citation>
    <scope>NUCLEOTIDE SEQUENCE [LARGE SCALE GENOMIC DNA]</scope>
    <source>
        <strain evidence="2">DSM 10523 / SB164P1</strain>
    </source>
</reference>
<dbReference type="AlphaFoldDB" id="M1WPE2"/>